<dbReference type="Pfam" id="PF19062">
    <property type="entry name" value="DUF5758"/>
    <property type="match status" value="1"/>
</dbReference>
<reference evidence="1" key="1">
    <citation type="submission" date="2018-10" db="EMBL/GenBank/DDBJ databases">
        <title>Hidden diversity of soil giant viruses.</title>
        <authorList>
            <person name="Schulz F."/>
            <person name="Alteio L."/>
            <person name="Goudeau D."/>
            <person name="Ryan E.M."/>
            <person name="Malmstrom R.R."/>
            <person name="Blanchard J."/>
            <person name="Woyke T."/>
        </authorList>
    </citation>
    <scope>NUCLEOTIDE SEQUENCE</scope>
    <source>
        <strain evidence="1">TEV1</strain>
    </source>
</reference>
<accession>A0A3G4ZN67</accession>
<dbReference type="InterPro" id="IPR043919">
    <property type="entry name" value="DUF5758"/>
</dbReference>
<evidence type="ECO:0000313" key="1">
    <source>
        <dbReference type="EMBL" id="AYV75421.1"/>
    </source>
</evidence>
<gene>
    <name evidence="1" type="ORF">Terrestrivirus1_295</name>
</gene>
<organism evidence="1">
    <name type="scientific">Terrestrivirus sp</name>
    <dbReference type="NCBI Taxonomy" id="2487775"/>
    <lineage>
        <taxon>Viruses</taxon>
        <taxon>Varidnaviria</taxon>
        <taxon>Bamfordvirae</taxon>
        <taxon>Nucleocytoviricota</taxon>
        <taxon>Megaviricetes</taxon>
        <taxon>Imitervirales</taxon>
        <taxon>Mimiviridae</taxon>
        <taxon>Klosneuvirinae</taxon>
    </lineage>
</organism>
<proteinExistence type="predicted"/>
<name>A0A3G4ZN67_9VIRU</name>
<dbReference type="EMBL" id="MK071979">
    <property type="protein sequence ID" value="AYV75421.1"/>
    <property type="molecule type" value="Genomic_DNA"/>
</dbReference>
<sequence length="683" mass="81469">MEIINSDFKLHFDDVSNFELDSWDVFLNIKFNESNVHVIKLFYHNFINNYDKSWNLFENNVYGTFKYFNKNNKQEKKFIVYFESDDNEIYYICNNDHYVCYCREGYKTTLITHNTKDIVPSDTINEECIVKKWDLSSHLVENKSDNKIVYEYIQFTDVDYHGTKTKYGNFVPYTWENYFYFIHHTDKNILEIFNGSHWIFELHNKINIDNDFITNLLKKYALSLYIWEYDKKGKQKDYSVSDDIFEYMPGDLIYFASKNRMYVKKNNEVLIDVSDTRTFIHDNIYHPDRCDHITKLGYDLSLDYDIIDFDNTKIIPSICYKRVIKNVIHDVFTKRMSYTSRSHIDSYDILTKMTTFDTNYKMFINLHLVNSEKSLLIKFNSTILLHMKFDKNYDIITKYIYNHIDYNKLIKSIDGIDKIIFDPSPDSIYKFLDFYVLKKDYLEQGDEQDSKKSINMVCDIKTRQINFQKKCHNKLNKKYDIRQKNDYYLMKKHLCLREFDFDAPDNLATNSDVDNLTIKNDTNSNSSSTEYVNFDDYEINMKIDLNTKEIIMNDLSGIIIENDISTDLIKLDLKEHVITPIKYGYKYGTTDDNKQVIIELELPENAKIVSGSNKNRINKCIVLRIYDPLTNEDYLEAKGKYKQDFKYTVGDEIVINNYIVNSNLCEPGIHFCHSIEELKKQSW</sequence>
<protein>
    <submittedName>
        <fullName evidence="1">Uncharacterized protein</fullName>
    </submittedName>
</protein>